<protein>
    <submittedName>
        <fullName evidence="1">Uncharacterized protein</fullName>
    </submittedName>
</protein>
<dbReference type="EMBL" id="PYOZ01000033">
    <property type="protein sequence ID" value="PSX38791.1"/>
    <property type="molecule type" value="Genomic_DNA"/>
</dbReference>
<gene>
    <name evidence="1" type="ORF">C0W53_22620</name>
</gene>
<comment type="caution">
    <text evidence="1">The sequence shown here is derived from an EMBL/GenBank/DDBJ whole genome shotgun (WGS) entry which is preliminary data.</text>
</comment>
<name>A0AAX0YNI4_9GAMM</name>
<reference evidence="1 2" key="1">
    <citation type="submission" date="2018-01" db="EMBL/GenBank/DDBJ databases">
        <title>Whole genome sequencing of Histamine producing bacteria.</title>
        <authorList>
            <person name="Butler K."/>
        </authorList>
    </citation>
    <scope>NUCLEOTIDE SEQUENCE [LARGE SCALE GENOMIC DNA]</scope>
    <source>
        <strain evidence="1 2">A1-4</strain>
    </source>
</reference>
<keyword evidence="2" id="KW-1185">Reference proteome</keyword>
<dbReference type="RefSeq" id="WP_045044159.1">
    <property type="nucleotide sequence ID" value="NZ_JZTB01000060.1"/>
</dbReference>
<dbReference type="AlphaFoldDB" id="A0AAX0YNI4"/>
<organism evidence="1 2">
    <name type="scientific">Photobacterium kishitanii</name>
    <dbReference type="NCBI Taxonomy" id="318456"/>
    <lineage>
        <taxon>Bacteria</taxon>
        <taxon>Pseudomonadati</taxon>
        <taxon>Pseudomonadota</taxon>
        <taxon>Gammaproteobacteria</taxon>
        <taxon>Vibrionales</taxon>
        <taxon>Vibrionaceae</taxon>
        <taxon>Photobacterium</taxon>
    </lineage>
</organism>
<accession>A0AAX0YNI4</accession>
<evidence type="ECO:0000313" key="2">
    <source>
        <dbReference type="Proteomes" id="UP000240728"/>
    </source>
</evidence>
<sequence length="173" mass="19971">MKNNSVVECQKTCSHCHNKFTARMMKPFPTSVRDFKLSSGKCRECREKQQKVFQKHRNSAALHWTFDGVKEHFEGNPPYVGQELLIHDTSWHTNTYAIVTVKVPSHTRQKRIIVESYTNGYSGQSFYRSGKNCFSPKGQVKLLPYNEKIGSLIKKSPRNELRLSSQEVYDIIG</sequence>
<dbReference type="Proteomes" id="UP000240728">
    <property type="component" value="Unassembled WGS sequence"/>
</dbReference>
<evidence type="ECO:0000313" key="1">
    <source>
        <dbReference type="EMBL" id="PSX38791.1"/>
    </source>
</evidence>
<proteinExistence type="predicted"/>